<name>A0A674JDC6_9SAUR</name>
<organism evidence="1 2">
    <name type="scientific">Terrapene triunguis</name>
    <name type="common">Three-toed box turtle</name>
    <dbReference type="NCBI Taxonomy" id="2587831"/>
    <lineage>
        <taxon>Eukaryota</taxon>
        <taxon>Metazoa</taxon>
        <taxon>Chordata</taxon>
        <taxon>Craniata</taxon>
        <taxon>Vertebrata</taxon>
        <taxon>Euteleostomi</taxon>
        <taxon>Archelosauria</taxon>
        <taxon>Testudinata</taxon>
        <taxon>Testudines</taxon>
        <taxon>Cryptodira</taxon>
        <taxon>Durocryptodira</taxon>
        <taxon>Testudinoidea</taxon>
        <taxon>Emydidae</taxon>
        <taxon>Terrapene</taxon>
    </lineage>
</organism>
<accession>A0A674JDC6</accession>
<dbReference type="Proteomes" id="UP000472274">
    <property type="component" value="Unplaced"/>
</dbReference>
<dbReference type="AlphaFoldDB" id="A0A674JDC6"/>
<evidence type="ECO:0000313" key="1">
    <source>
        <dbReference type="Ensembl" id="ENSTMTP00000019851.1"/>
    </source>
</evidence>
<sequence>TESKAQKKAGHHTHTRILMLPGQAQHRRCQVPSSPRHLAYLGVLLIFQLFKQPIHPTSIPGGMGRGKATSQVFKQREETKAAEGGEGECNRDLLRILVIHSIQTTAVPTTVSTDTVISQMQRWAWGQVANGEGPGLAGKGRWWTSRR</sequence>
<protein>
    <submittedName>
        <fullName evidence="1">Uncharacterized protein</fullName>
    </submittedName>
</protein>
<dbReference type="Ensembl" id="ENSTMTT00000020552.1">
    <property type="protein sequence ID" value="ENSTMTP00000019851.1"/>
    <property type="gene ID" value="ENSTMTG00000014578.1"/>
</dbReference>
<proteinExistence type="predicted"/>
<reference evidence="1" key="1">
    <citation type="submission" date="2025-08" db="UniProtKB">
        <authorList>
            <consortium name="Ensembl"/>
        </authorList>
    </citation>
    <scope>IDENTIFICATION</scope>
</reference>
<reference evidence="1" key="2">
    <citation type="submission" date="2025-09" db="UniProtKB">
        <authorList>
            <consortium name="Ensembl"/>
        </authorList>
    </citation>
    <scope>IDENTIFICATION</scope>
</reference>
<keyword evidence="2" id="KW-1185">Reference proteome</keyword>
<dbReference type="InParanoid" id="A0A674JDC6"/>
<evidence type="ECO:0000313" key="2">
    <source>
        <dbReference type="Proteomes" id="UP000472274"/>
    </source>
</evidence>